<gene>
    <name evidence="2" type="ORF">SRABI133_01529</name>
</gene>
<feature type="compositionally biased region" description="Basic and acidic residues" evidence="1">
    <location>
        <begin position="28"/>
        <end position="41"/>
    </location>
</feature>
<evidence type="ECO:0000313" key="2">
    <source>
        <dbReference type="EMBL" id="CAH0185301.1"/>
    </source>
</evidence>
<sequence>MADKDSWWKDRKKDNLQPVTKKNPFTPRDVKSDAKRLDPKGVFKPRHVHFEERKK</sequence>
<protein>
    <submittedName>
        <fullName evidence="2">Uncharacterized protein</fullName>
    </submittedName>
</protein>
<evidence type="ECO:0000256" key="1">
    <source>
        <dbReference type="SAM" id="MobiDB-lite"/>
    </source>
</evidence>
<reference evidence="2" key="1">
    <citation type="submission" date="2021-11" db="EMBL/GenBank/DDBJ databases">
        <authorList>
            <person name="Bulgarelli D."/>
        </authorList>
    </citation>
    <scope>NUCLEOTIDE SEQUENCE</scope>
    <source>
        <strain evidence="2">Bi133</strain>
    </source>
</reference>
<organism evidence="2 3">
    <name type="scientific">Peribacillus simplex</name>
    <dbReference type="NCBI Taxonomy" id="1478"/>
    <lineage>
        <taxon>Bacteria</taxon>
        <taxon>Bacillati</taxon>
        <taxon>Bacillota</taxon>
        <taxon>Bacilli</taxon>
        <taxon>Bacillales</taxon>
        <taxon>Bacillaceae</taxon>
        <taxon>Peribacillus</taxon>
    </lineage>
</organism>
<dbReference type="AlphaFoldDB" id="A0A9W4KWJ8"/>
<feature type="region of interest" description="Disordered" evidence="1">
    <location>
        <begin position="1"/>
        <end position="55"/>
    </location>
</feature>
<feature type="compositionally biased region" description="Basic and acidic residues" evidence="1">
    <location>
        <begin position="1"/>
        <end position="15"/>
    </location>
</feature>
<proteinExistence type="predicted"/>
<name>A0A9W4KWJ8_9BACI</name>
<accession>A0A9W4KWJ8</accession>
<evidence type="ECO:0000313" key="3">
    <source>
        <dbReference type="Proteomes" id="UP000789326"/>
    </source>
</evidence>
<comment type="caution">
    <text evidence="2">The sequence shown here is derived from an EMBL/GenBank/DDBJ whole genome shotgun (WGS) entry which is preliminary data.</text>
</comment>
<dbReference type="RefSeq" id="WP_230301411.1">
    <property type="nucleotide sequence ID" value="NZ_CAKKMG010000014.1"/>
</dbReference>
<dbReference type="Proteomes" id="UP000789326">
    <property type="component" value="Unassembled WGS sequence"/>
</dbReference>
<dbReference type="EMBL" id="CAKKMG010000014">
    <property type="protein sequence ID" value="CAH0185301.1"/>
    <property type="molecule type" value="Genomic_DNA"/>
</dbReference>